<dbReference type="InterPro" id="IPR036047">
    <property type="entry name" value="F-box-like_dom_sf"/>
</dbReference>
<dbReference type="SMART" id="SM00256">
    <property type="entry name" value="FBOX"/>
    <property type="match status" value="1"/>
</dbReference>
<evidence type="ECO:0000313" key="3">
    <source>
        <dbReference type="Proteomes" id="UP000826271"/>
    </source>
</evidence>
<dbReference type="Pfam" id="PF08268">
    <property type="entry name" value="FBA_3"/>
    <property type="match status" value="1"/>
</dbReference>
<evidence type="ECO:0000313" key="2">
    <source>
        <dbReference type="EMBL" id="KAG8385690.1"/>
    </source>
</evidence>
<keyword evidence="3" id="KW-1185">Reference proteome</keyword>
<dbReference type="Pfam" id="PF12937">
    <property type="entry name" value="F-box-like"/>
    <property type="match status" value="1"/>
</dbReference>
<dbReference type="PANTHER" id="PTHR31672">
    <property type="entry name" value="BNACNNG10540D PROTEIN"/>
    <property type="match status" value="1"/>
</dbReference>
<dbReference type="PANTHER" id="PTHR31672:SF13">
    <property type="entry name" value="F-BOX PROTEIN CPR30-LIKE"/>
    <property type="match status" value="1"/>
</dbReference>
<proteinExistence type="predicted"/>
<name>A0AAV6Y2K7_9LAMI</name>
<dbReference type="InterPro" id="IPR017451">
    <property type="entry name" value="F-box-assoc_interact_dom"/>
</dbReference>
<dbReference type="SUPFAM" id="SSF69304">
    <property type="entry name" value="Tricorn protease N-terminal domain"/>
    <property type="match status" value="1"/>
</dbReference>
<dbReference type="NCBIfam" id="TIGR01640">
    <property type="entry name" value="F_box_assoc_1"/>
    <property type="match status" value="1"/>
</dbReference>
<feature type="domain" description="F-box" evidence="1">
    <location>
        <begin position="1"/>
        <end position="44"/>
    </location>
</feature>
<dbReference type="AlphaFoldDB" id="A0AAV6Y2K7"/>
<gene>
    <name evidence="2" type="ORF">BUALT_Bualt03G0071300</name>
</gene>
<accession>A0AAV6Y2K7</accession>
<organism evidence="2 3">
    <name type="scientific">Buddleja alternifolia</name>
    <dbReference type="NCBI Taxonomy" id="168488"/>
    <lineage>
        <taxon>Eukaryota</taxon>
        <taxon>Viridiplantae</taxon>
        <taxon>Streptophyta</taxon>
        <taxon>Embryophyta</taxon>
        <taxon>Tracheophyta</taxon>
        <taxon>Spermatophyta</taxon>
        <taxon>Magnoliopsida</taxon>
        <taxon>eudicotyledons</taxon>
        <taxon>Gunneridae</taxon>
        <taxon>Pentapetalae</taxon>
        <taxon>asterids</taxon>
        <taxon>lamiids</taxon>
        <taxon>Lamiales</taxon>
        <taxon>Scrophulariaceae</taxon>
        <taxon>Buddlejeae</taxon>
        <taxon>Buddleja</taxon>
    </lineage>
</organism>
<dbReference type="InterPro" id="IPR013187">
    <property type="entry name" value="F-box-assoc_dom_typ3"/>
</dbReference>
<sequence length="364" mass="42070">MPIFPTQVIIEILTYLRPKSLTQLQLVCKEWRAIIHDQYFIEKHKDRAPVVCYWFNFVQTTGSLNNNSSDTDSVRVSYLHGLDGLVLLRITNTQKIFIWNPATRGVLGLPDPHHDGNYGFTFSYVPATKDYRIVSVYKDKKYGRIYVEVFTPGHSETWRRLTFPENVNINWHEEGKRVSVISSGGAVHCLLTSEVGNVTFEEIVSLDIETECFVVNYVPKGLFGDWTKVCALDWDGKLGFACVNGENLEVMELEDYRKQRWHGKKRVIHLPFMKINNNNEEDKISNLLPLFAKAGGIWFWLEGEKLCSYKMETREITDLTQSQGFSVRSKLYPYKPSLVNIEGMQPEDPKLQKCRPGWLNQSLF</sequence>
<dbReference type="PROSITE" id="PS50181">
    <property type="entry name" value="FBOX"/>
    <property type="match status" value="1"/>
</dbReference>
<evidence type="ECO:0000259" key="1">
    <source>
        <dbReference type="PROSITE" id="PS50181"/>
    </source>
</evidence>
<protein>
    <recommendedName>
        <fullName evidence="1">F-box domain-containing protein</fullName>
    </recommendedName>
</protein>
<dbReference type="Proteomes" id="UP000826271">
    <property type="component" value="Unassembled WGS sequence"/>
</dbReference>
<dbReference type="Gene3D" id="1.20.1280.50">
    <property type="match status" value="1"/>
</dbReference>
<dbReference type="EMBL" id="WHWC01000003">
    <property type="protein sequence ID" value="KAG8385690.1"/>
    <property type="molecule type" value="Genomic_DNA"/>
</dbReference>
<dbReference type="SUPFAM" id="SSF81383">
    <property type="entry name" value="F-box domain"/>
    <property type="match status" value="1"/>
</dbReference>
<comment type="caution">
    <text evidence="2">The sequence shown here is derived from an EMBL/GenBank/DDBJ whole genome shotgun (WGS) entry which is preliminary data.</text>
</comment>
<dbReference type="InterPro" id="IPR001810">
    <property type="entry name" value="F-box_dom"/>
</dbReference>
<dbReference type="InterPro" id="IPR050796">
    <property type="entry name" value="SCF_F-box_component"/>
</dbReference>
<reference evidence="2" key="1">
    <citation type="submission" date="2019-10" db="EMBL/GenBank/DDBJ databases">
        <authorList>
            <person name="Zhang R."/>
            <person name="Pan Y."/>
            <person name="Wang J."/>
            <person name="Ma R."/>
            <person name="Yu S."/>
        </authorList>
    </citation>
    <scope>NUCLEOTIDE SEQUENCE</scope>
    <source>
        <strain evidence="2">LA-IB0</strain>
        <tissue evidence="2">Leaf</tissue>
    </source>
</reference>